<reference evidence="1 2" key="1">
    <citation type="submission" date="2017-02" db="EMBL/GenBank/DDBJ databases">
        <authorList>
            <person name="Peterson S.W."/>
        </authorList>
    </citation>
    <scope>NUCLEOTIDE SEQUENCE [LARGE SCALE GENOMIC DNA]</scope>
    <source>
        <strain evidence="1 2">SRS1_H2-8</strain>
    </source>
</reference>
<organism evidence="1 2">
    <name type="scientific">Sporisorium reilianum f. sp. reilianum</name>
    <dbReference type="NCBI Taxonomy" id="72559"/>
    <lineage>
        <taxon>Eukaryota</taxon>
        <taxon>Fungi</taxon>
        <taxon>Dikarya</taxon>
        <taxon>Basidiomycota</taxon>
        <taxon>Ustilaginomycotina</taxon>
        <taxon>Ustilaginomycetes</taxon>
        <taxon>Ustilaginales</taxon>
        <taxon>Ustilaginaceae</taxon>
        <taxon>Sporisorium</taxon>
    </lineage>
</organism>
<proteinExistence type="predicted"/>
<evidence type="ECO:0000313" key="1">
    <source>
        <dbReference type="EMBL" id="SJX64903.1"/>
    </source>
</evidence>
<accession>A0A2N8UK96</accession>
<dbReference type="EMBL" id="LT795067">
    <property type="protein sequence ID" value="SJX64903.1"/>
    <property type="molecule type" value="Genomic_DNA"/>
</dbReference>
<name>A0A2N8UK96_9BASI</name>
<dbReference type="AlphaFoldDB" id="A0A2N8UK96"/>
<gene>
    <name evidence="1" type="ORF">SRS1_15332</name>
</gene>
<protein>
    <submittedName>
        <fullName evidence="1">Uncharacterized protein</fullName>
    </submittedName>
</protein>
<evidence type="ECO:0000313" key="2">
    <source>
        <dbReference type="Proteomes" id="UP000239563"/>
    </source>
</evidence>
<dbReference type="Proteomes" id="UP000239563">
    <property type="component" value="Chromosome XIV"/>
</dbReference>
<sequence length="289" mass="32030">MSNLVATSDPAAGSPASPLRYQLLIFDASPRFVAGQTDGWWTSFTRRSLAFHAQTITTAPFAIHVEFQTIYSAPPLIIEELACFADFQGRNSSRRSQWLLSRGIVEEQITRCFAVIHDWSAAKDAVELVVLHPRPPARSAPSSCGSGQLCMGNIVGARFLISWALEFHADPQHIHHVFLAAQPPQATMLHYRYNQLIYCQTAPNYDDPKHVVVTDDLGVARRLFNENEVPAHRCGHFADSECQRENEVSKAGRAEEAQAAENEDRCTCESHTGSAQISVLAVPIDLRGY</sequence>